<dbReference type="EMBL" id="JAINUG010000051">
    <property type="protein sequence ID" value="KAJ8404829.1"/>
    <property type="molecule type" value="Genomic_DNA"/>
</dbReference>
<feature type="region of interest" description="Disordered" evidence="1">
    <location>
        <begin position="72"/>
        <end position="102"/>
    </location>
</feature>
<feature type="compositionally biased region" description="Basic and acidic residues" evidence="1">
    <location>
        <begin position="14"/>
        <end position="23"/>
    </location>
</feature>
<evidence type="ECO:0000313" key="3">
    <source>
        <dbReference type="Proteomes" id="UP001221898"/>
    </source>
</evidence>
<feature type="region of interest" description="Disordered" evidence="1">
    <location>
        <begin position="1"/>
        <end position="49"/>
    </location>
</feature>
<gene>
    <name evidence="2" type="ORF">AAFF_G00332160</name>
</gene>
<reference evidence="2" key="1">
    <citation type="journal article" date="2023" name="Science">
        <title>Genome structures resolve the early diversification of teleost fishes.</title>
        <authorList>
            <person name="Parey E."/>
            <person name="Louis A."/>
            <person name="Montfort J."/>
            <person name="Bouchez O."/>
            <person name="Roques C."/>
            <person name="Iampietro C."/>
            <person name="Lluch J."/>
            <person name="Castinel A."/>
            <person name="Donnadieu C."/>
            <person name="Desvignes T."/>
            <person name="Floi Bucao C."/>
            <person name="Jouanno E."/>
            <person name="Wen M."/>
            <person name="Mejri S."/>
            <person name="Dirks R."/>
            <person name="Jansen H."/>
            <person name="Henkel C."/>
            <person name="Chen W.J."/>
            <person name="Zahm M."/>
            <person name="Cabau C."/>
            <person name="Klopp C."/>
            <person name="Thompson A.W."/>
            <person name="Robinson-Rechavi M."/>
            <person name="Braasch I."/>
            <person name="Lecointre G."/>
            <person name="Bobe J."/>
            <person name="Postlethwait J.H."/>
            <person name="Berthelot C."/>
            <person name="Roest Crollius H."/>
            <person name="Guiguen Y."/>
        </authorList>
    </citation>
    <scope>NUCLEOTIDE SEQUENCE</scope>
    <source>
        <tissue evidence="2">Blood</tissue>
    </source>
</reference>
<sequence>MGQQGVRRTGKGTWRPEEPEDKAAPSPGRACRRNYGPLADKTQAGNESRRAKCLSLPTTPSTAPHPRLLHFTITTGAPSRPPQGEDTVTFTKKPPCQSTTVQ</sequence>
<feature type="compositionally biased region" description="Polar residues" evidence="1">
    <location>
        <begin position="86"/>
        <end position="102"/>
    </location>
</feature>
<proteinExistence type="predicted"/>
<evidence type="ECO:0000256" key="1">
    <source>
        <dbReference type="SAM" id="MobiDB-lite"/>
    </source>
</evidence>
<accession>A0AAD7SLF3</accession>
<organism evidence="2 3">
    <name type="scientific">Aldrovandia affinis</name>
    <dbReference type="NCBI Taxonomy" id="143900"/>
    <lineage>
        <taxon>Eukaryota</taxon>
        <taxon>Metazoa</taxon>
        <taxon>Chordata</taxon>
        <taxon>Craniata</taxon>
        <taxon>Vertebrata</taxon>
        <taxon>Euteleostomi</taxon>
        <taxon>Actinopterygii</taxon>
        <taxon>Neopterygii</taxon>
        <taxon>Teleostei</taxon>
        <taxon>Notacanthiformes</taxon>
        <taxon>Halosauridae</taxon>
        <taxon>Aldrovandia</taxon>
    </lineage>
</organism>
<evidence type="ECO:0000313" key="2">
    <source>
        <dbReference type="EMBL" id="KAJ8404829.1"/>
    </source>
</evidence>
<comment type="caution">
    <text evidence="2">The sequence shown here is derived from an EMBL/GenBank/DDBJ whole genome shotgun (WGS) entry which is preliminary data.</text>
</comment>
<keyword evidence="3" id="KW-1185">Reference proteome</keyword>
<dbReference type="Proteomes" id="UP001221898">
    <property type="component" value="Unassembled WGS sequence"/>
</dbReference>
<name>A0AAD7SLF3_9TELE</name>
<dbReference type="AlphaFoldDB" id="A0AAD7SLF3"/>
<protein>
    <submittedName>
        <fullName evidence="2">Uncharacterized protein</fullName>
    </submittedName>
</protein>